<protein>
    <recommendedName>
        <fullName evidence="4">Lantibiotic ABC transporter permease</fullName>
    </recommendedName>
</protein>
<evidence type="ECO:0000313" key="3">
    <source>
        <dbReference type="Proteomes" id="UP000284822"/>
    </source>
</evidence>
<proteinExistence type="predicted"/>
<reference evidence="2 3" key="1">
    <citation type="submission" date="2018-07" db="EMBL/GenBank/DDBJ databases">
        <title>Genome sequences of six Lactobacillus spp. isolated from bumble bee guts.</title>
        <authorList>
            <person name="Motta E.V.S."/>
            <person name="Moran N.A."/>
        </authorList>
    </citation>
    <scope>NUCLEOTIDE SEQUENCE [LARGE SCALE GENOMIC DNA]</scope>
    <source>
        <strain evidence="2 3">LV-8.1</strain>
    </source>
</reference>
<dbReference type="Proteomes" id="UP000284822">
    <property type="component" value="Unassembled WGS sequence"/>
</dbReference>
<dbReference type="CDD" id="cd21503">
    <property type="entry name" value="ABC-2_lan_permease"/>
    <property type="match status" value="1"/>
</dbReference>
<dbReference type="EMBL" id="QOCS01000031">
    <property type="protein sequence ID" value="RHW44464.1"/>
    <property type="molecule type" value="Genomic_DNA"/>
</dbReference>
<feature type="transmembrane region" description="Helical" evidence="1">
    <location>
        <begin position="132"/>
        <end position="152"/>
    </location>
</feature>
<feature type="transmembrane region" description="Helical" evidence="1">
    <location>
        <begin position="45"/>
        <end position="70"/>
    </location>
</feature>
<dbReference type="RefSeq" id="WP_118911267.1">
    <property type="nucleotide sequence ID" value="NZ_QOCS01000031.1"/>
</dbReference>
<keyword evidence="1" id="KW-0812">Transmembrane</keyword>
<evidence type="ECO:0000313" key="2">
    <source>
        <dbReference type="EMBL" id="RHW44464.1"/>
    </source>
</evidence>
<feature type="transmembrane region" description="Helical" evidence="1">
    <location>
        <begin position="20"/>
        <end position="38"/>
    </location>
</feature>
<comment type="caution">
    <text evidence="2">The sequence shown here is derived from an EMBL/GenBank/DDBJ whole genome shotgun (WGS) entry which is preliminary data.</text>
</comment>
<evidence type="ECO:0000256" key="1">
    <source>
        <dbReference type="SAM" id="Phobius"/>
    </source>
</evidence>
<name>A0A417Z1J9_9LACO</name>
<feature type="transmembrane region" description="Helical" evidence="1">
    <location>
        <begin position="158"/>
        <end position="177"/>
    </location>
</feature>
<evidence type="ECO:0008006" key="4">
    <source>
        <dbReference type="Google" id="ProtNLM"/>
    </source>
</evidence>
<feature type="transmembrane region" description="Helical" evidence="1">
    <location>
        <begin position="213"/>
        <end position="234"/>
    </location>
</feature>
<sequence length="244" mass="28169">MIQLINVQFKKTHRTAIQGLSWSLPFLYAVIVFFYFVGRHSHPRVIYSAFFLGFIVCAEFALSILVPMIYAAERSASNFANELRIGVSRKRLWYSRFWMLVLMLIGIELVAVVTFISLETVFARQILGINELVYACLMPLFLIPIIVIYQVMACLFSYTGTLITGIIFTLSAILLGTTDLGNQIWYWVPWTWAVKLLYQGYGQFNIGFRHLYWLMALVAVILTLGELILSSVWYNRWEGISKME</sequence>
<accession>A0A417Z1J9</accession>
<dbReference type="AlphaFoldDB" id="A0A417Z1J9"/>
<keyword evidence="1" id="KW-0472">Membrane</keyword>
<feature type="transmembrane region" description="Helical" evidence="1">
    <location>
        <begin position="97"/>
        <end position="120"/>
    </location>
</feature>
<organism evidence="2 3">
    <name type="scientific">Bombilactobacillus bombi</name>
    <dbReference type="NCBI Taxonomy" id="1303590"/>
    <lineage>
        <taxon>Bacteria</taxon>
        <taxon>Bacillati</taxon>
        <taxon>Bacillota</taxon>
        <taxon>Bacilli</taxon>
        <taxon>Lactobacillales</taxon>
        <taxon>Lactobacillaceae</taxon>
        <taxon>Bombilactobacillus</taxon>
    </lineage>
</organism>
<keyword evidence="1" id="KW-1133">Transmembrane helix</keyword>
<gene>
    <name evidence="2" type="ORF">DS832_08990</name>
</gene>